<reference evidence="3" key="1">
    <citation type="submission" date="2013-09" db="EMBL/GenBank/DDBJ databases">
        <title>Corchorus olitorius genome sequencing.</title>
        <authorList>
            <person name="Alam M."/>
            <person name="Haque M.S."/>
            <person name="Islam M.S."/>
            <person name="Emdad E.M."/>
            <person name="Islam M.M."/>
            <person name="Ahmed B."/>
            <person name="Halim A."/>
            <person name="Hossen Q.M.M."/>
            <person name="Hossain M.Z."/>
            <person name="Ahmed R."/>
            <person name="Khan M.M."/>
            <person name="Islam R."/>
            <person name="Rashid M.M."/>
            <person name="Khan S.A."/>
            <person name="Rahman M.S."/>
            <person name="Alam M."/>
            <person name="Yahiya A.S."/>
            <person name="Khan M.S."/>
            <person name="Azam M.S."/>
            <person name="Haque T."/>
            <person name="Lashkar M.Z.H."/>
            <person name="Akhand A.I."/>
            <person name="Morshed G."/>
            <person name="Roy S."/>
            <person name="Uddin K.S."/>
            <person name="Rabeya T."/>
            <person name="Hossain A.S."/>
            <person name="Chowdhury A."/>
            <person name="Snigdha A.R."/>
            <person name="Mortoza M.S."/>
            <person name="Matin S.A."/>
            <person name="Hoque S.M.E."/>
            <person name="Islam M.K."/>
            <person name="Roy D.K."/>
            <person name="Haider R."/>
            <person name="Moosa M.M."/>
            <person name="Elias S.M."/>
            <person name="Hasan A.M."/>
            <person name="Jahan S."/>
            <person name="Shafiuddin M."/>
            <person name="Mahmood N."/>
            <person name="Shommy N.S."/>
        </authorList>
    </citation>
    <scope>NUCLEOTIDE SEQUENCE [LARGE SCALE GENOMIC DNA]</scope>
    <source>
        <strain evidence="3">cv. O-4</strain>
    </source>
</reference>
<organism evidence="2 3">
    <name type="scientific">Corchorus olitorius</name>
    <dbReference type="NCBI Taxonomy" id="93759"/>
    <lineage>
        <taxon>Eukaryota</taxon>
        <taxon>Viridiplantae</taxon>
        <taxon>Streptophyta</taxon>
        <taxon>Embryophyta</taxon>
        <taxon>Tracheophyta</taxon>
        <taxon>Spermatophyta</taxon>
        <taxon>Magnoliopsida</taxon>
        <taxon>eudicotyledons</taxon>
        <taxon>Gunneridae</taxon>
        <taxon>Pentapetalae</taxon>
        <taxon>rosids</taxon>
        <taxon>malvids</taxon>
        <taxon>Malvales</taxon>
        <taxon>Malvaceae</taxon>
        <taxon>Grewioideae</taxon>
        <taxon>Apeibeae</taxon>
        <taxon>Corchorus</taxon>
    </lineage>
</organism>
<sequence>MFTREFCKMEEFQTEVIQDNGVKSRPKSIFSVIHRPNNYISCLPKADWSALYSVSLAPRTISSLITSIDQRFPQDRYLYSSYRARLCPLAMEDGQAISRGELSHLTLGGQASDVIVRLIRIWDCIIPPVNMFVGIDFLVVDCQIVELTEPVQAFPREYFCFASYEDLIARDNQSWYLTDILGRLEAVTDVTPSILPNNKGTVFKRDLYLTLLTGQRVTVRLWDPKVDDLDVTYIIQLRYKPLLAIAGLHIKQYQGDHHCAVLPPRSIYCVFYPIIYFPVTKQRGSCIGYKCINSCSATRIYVDPNNRVAVEARQRFPLDGSMVDFISGDGFDNDHRFSFHDAHRTTVQQLLYTNLAAVKGMKFRVLGRIVRLEPRAGWYYYSCQRCGLGIKRLNSVYNCRIHGLTVSRRNLRISLIIEHAGFKLKVVVFGTLAHRLTGLDTTMLHFAQRLNCTTIPVDTVKLINMKYDFVLGVLGRNIGPGSYRVNIYVSLLSLMVSAFDSLMTTIINYNDYFTLSFYHCPWISMNVIIDVFFVSYTGVLYVSYCIMTTFSGEVELNLDYPNMRANHQATVGCEGILREIIKLIIAARLPALDEVSKLTIFKWFQLNQSELPTPEQTIMKLQHGHIQQEIYTRGLSNYLSPIMTGKKPVTDPCSFLLKSLTPKILLNGDFHRVFLITTQANYEMHVNLEYSVKPVCATTIHEVGFILQTFNDNSTKQPCNICKRSWGPSTSSSIQPVKTRILLYNAMGAASLDAAGFCGGSWMIWNTAITEVEIIQKASSKLTARVKMDQQLDLAIGNAVLVLPPRAQLPYATRELIVMLENLLGITYPIIVEDIPHQIMIRPELCEISKLVLGIHLRTRTHTPDSRTIVLTWLGLQADDIPTIRIILLRMQQPHILSGLLQNGLVNYSLPLFIIHDRAPSLADIHLQEAEHNFMIDSGDRDT</sequence>
<dbReference type="InterPro" id="IPR012340">
    <property type="entry name" value="NA-bd_OB-fold"/>
</dbReference>
<feature type="transmembrane region" description="Helical" evidence="1">
    <location>
        <begin position="522"/>
        <end position="544"/>
    </location>
</feature>
<dbReference type="OrthoDB" id="1931061at2759"/>
<dbReference type="AlphaFoldDB" id="A0A1R3KGZ4"/>
<proteinExistence type="predicted"/>
<gene>
    <name evidence="2" type="ORF">COLO4_08193</name>
</gene>
<feature type="transmembrane region" description="Helical" evidence="1">
    <location>
        <begin position="487"/>
        <end position="510"/>
    </location>
</feature>
<evidence type="ECO:0000313" key="2">
    <source>
        <dbReference type="EMBL" id="OMP06329.1"/>
    </source>
</evidence>
<dbReference type="SUPFAM" id="SSF50249">
    <property type="entry name" value="Nucleic acid-binding proteins"/>
    <property type="match status" value="2"/>
</dbReference>
<keyword evidence="1" id="KW-0472">Membrane</keyword>
<dbReference type="Proteomes" id="UP000187203">
    <property type="component" value="Unassembled WGS sequence"/>
</dbReference>
<keyword evidence="3" id="KW-1185">Reference proteome</keyword>
<comment type="caution">
    <text evidence="2">The sequence shown here is derived from an EMBL/GenBank/DDBJ whole genome shotgun (WGS) entry which is preliminary data.</text>
</comment>
<keyword evidence="1" id="KW-0812">Transmembrane</keyword>
<dbReference type="Gene3D" id="2.40.50.140">
    <property type="entry name" value="Nucleic acid-binding proteins"/>
    <property type="match status" value="2"/>
</dbReference>
<dbReference type="EMBL" id="AWUE01013639">
    <property type="protein sequence ID" value="OMP06329.1"/>
    <property type="molecule type" value="Genomic_DNA"/>
</dbReference>
<name>A0A1R3KGZ4_9ROSI</name>
<protein>
    <submittedName>
        <fullName evidence="2">Nucleic acid-binding protein</fullName>
    </submittedName>
</protein>
<evidence type="ECO:0000256" key="1">
    <source>
        <dbReference type="SAM" id="Phobius"/>
    </source>
</evidence>
<dbReference type="PANTHER" id="PTHR47165:SF4">
    <property type="entry name" value="OS03G0429900 PROTEIN"/>
    <property type="match status" value="1"/>
</dbReference>
<accession>A0A1R3KGZ4</accession>
<keyword evidence="1" id="KW-1133">Transmembrane helix</keyword>
<evidence type="ECO:0000313" key="3">
    <source>
        <dbReference type="Proteomes" id="UP000187203"/>
    </source>
</evidence>
<dbReference type="PANTHER" id="PTHR47165">
    <property type="entry name" value="OS03G0429900 PROTEIN"/>
    <property type="match status" value="1"/>
</dbReference>